<organism evidence="2 3">
    <name type="scientific">Aeromicrobium phragmitis</name>
    <dbReference type="NCBI Taxonomy" id="2478914"/>
    <lineage>
        <taxon>Bacteria</taxon>
        <taxon>Bacillati</taxon>
        <taxon>Actinomycetota</taxon>
        <taxon>Actinomycetes</taxon>
        <taxon>Propionibacteriales</taxon>
        <taxon>Nocardioidaceae</taxon>
        <taxon>Aeromicrobium</taxon>
    </lineage>
</organism>
<accession>A0A3L8PSN2</accession>
<dbReference type="InterPro" id="IPR007685">
    <property type="entry name" value="RelA_SpoT"/>
</dbReference>
<evidence type="ECO:0000313" key="2">
    <source>
        <dbReference type="EMBL" id="RLV57593.1"/>
    </source>
</evidence>
<dbReference type="AlphaFoldDB" id="A0A3L8PSN2"/>
<dbReference type="InterPro" id="IPR043519">
    <property type="entry name" value="NT_sf"/>
</dbReference>
<dbReference type="OrthoDB" id="9789634at2"/>
<dbReference type="GO" id="GO:0016301">
    <property type="term" value="F:kinase activity"/>
    <property type="evidence" value="ECO:0007669"/>
    <property type="project" value="UniProtKB-KW"/>
</dbReference>
<keyword evidence="2" id="KW-0808">Transferase</keyword>
<dbReference type="CDD" id="cd05399">
    <property type="entry name" value="NT_Rel-Spo_like"/>
    <property type="match status" value="1"/>
</dbReference>
<keyword evidence="2" id="KW-0418">Kinase</keyword>
<evidence type="ECO:0000259" key="1">
    <source>
        <dbReference type="SMART" id="SM00954"/>
    </source>
</evidence>
<dbReference type="Gene3D" id="1.10.287.860">
    <property type="entry name" value="Nucleotidyltransferase"/>
    <property type="match status" value="1"/>
</dbReference>
<dbReference type="PANTHER" id="PTHR47837">
    <property type="entry name" value="GTP PYROPHOSPHOKINASE YJBM"/>
    <property type="match status" value="1"/>
</dbReference>
<dbReference type="Gene3D" id="3.30.460.10">
    <property type="entry name" value="Beta Polymerase, domain 2"/>
    <property type="match status" value="1"/>
</dbReference>
<dbReference type="SMART" id="SM00954">
    <property type="entry name" value="RelA_SpoT"/>
    <property type="match status" value="1"/>
</dbReference>
<dbReference type="GO" id="GO:0015969">
    <property type="term" value="P:guanosine tetraphosphate metabolic process"/>
    <property type="evidence" value="ECO:0007669"/>
    <property type="project" value="InterPro"/>
</dbReference>
<gene>
    <name evidence="2" type="ORF">D9V41_00555</name>
</gene>
<dbReference type="PANTHER" id="PTHR47837:SF2">
    <property type="entry name" value="GTP PYROPHOSPHOKINASE YWAC"/>
    <property type="match status" value="1"/>
</dbReference>
<keyword evidence="3" id="KW-1185">Reference proteome</keyword>
<feature type="domain" description="RelA/SpoT" evidence="1">
    <location>
        <begin position="62"/>
        <end position="185"/>
    </location>
</feature>
<protein>
    <submittedName>
        <fullName evidence="2">GTP pyrophosphokinase family protein</fullName>
    </submittedName>
</protein>
<sequence>MRGLPERITEDARSALRDLQTRLVAFQLKYQFALDQLETKINILREEFEHTHEYSPIEHVRTRLKSMDSLLAKIERTNCPRDLDSVGERIRDIAGVRITCSFVADAYWIADMLTSQPDVTVAEVKDYIVEPKPNGYQSLHLIVQVPVYLSDRTELVYVEVQIRTIAMDFWASLEHKIYYKYEGEIPARLRDELRQAAIVADHLDRTMARLHDEVSHLDGRHDVVRHQRHRD</sequence>
<dbReference type="InterPro" id="IPR052366">
    <property type="entry name" value="GTP_Pyrophosphokinase"/>
</dbReference>
<proteinExistence type="predicted"/>
<evidence type="ECO:0000313" key="3">
    <source>
        <dbReference type="Proteomes" id="UP000282515"/>
    </source>
</evidence>
<dbReference type="SUPFAM" id="SSF81301">
    <property type="entry name" value="Nucleotidyltransferase"/>
    <property type="match status" value="1"/>
</dbReference>
<comment type="caution">
    <text evidence="2">The sequence shown here is derived from an EMBL/GenBank/DDBJ whole genome shotgun (WGS) entry which is preliminary data.</text>
</comment>
<dbReference type="Proteomes" id="UP000282515">
    <property type="component" value="Unassembled WGS sequence"/>
</dbReference>
<reference evidence="2 3" key="1">
    <citation type="submission" date="2018-10" db="EMBL/GenBank/DDBJ databases">
        <title>Aeromicrobium sp. 9W16Y-2 whole genome shotgun sequence.</title>
        <authorList>
            <person name="Li F."/>
        </authorList>
    </citation>
    <scope>NUCLEOTIDE SEQUENCE [LARGE SCALE GENOMIC DNA]</scope>
    <source>
        <strain evidence="2 3">9W16Y-2</strain>
    </source>
</reference>
<name>A0A3L8PSN2_9ACTN</name>
<dbReference type="Pfam" id="PF04607">
    <property type="entry name" value="RelA_SpoT"/>
    <property type="match status" value="1"/>
</dbReference>
<dbReference type="EMBL" id="RDBF01000001">
    <property type="protein sequence ID" value="RLV57593.1"/>
    <property type="molecule type" value="Genomic_DNA"/>
</dbReference>